<protein>
    <recommendedName>
        <fullName evidence="5">C4-dicarboxylate ABC transporter substrate-binding protein</fullName>
    </recommendedName>
</protein>
<comment type="caution">
    <text evidence="3">The sequence shown here is derived from an EMBL/GenBank/DDBJ whole genome shotgun (WGS) entry which is preliminary data.</text>
</comment>
<organism evidence="3 4">
    <name type="scientific">Vandammella animalimorsus</name>
    <dbReference type="NCBI Taxonomy" id="2029117"/>
    <lineage>
        <taxon>Bacteria</taxon>
        <taxon>Pseudomonadati</taxon>
        <taxon>Pseudomonadota</taxon>
        <taxon>Betaproteobacteria</taxon>
        <taxon>Burkholderiales</taxon>
        <taxon>Comamonadaceae</taxon>
        <taxon>Vandammella</taxon>
    </lineage>
</organism>
<dbReference type="CDD" id="cd13665">
    <property type="entry name" value="PBP2_TRAP_Dctp3_4"/>
    <property type="match status" value="1"/>
</dbReference>
<dbReference type="Pfam" id="PF03480">
    <property type="entry name" value="DctP"/>
    <property type="match status" value="1"/>
</dbReference>
<evidence type="ECO:0008006" key="5">
    <source>
        <dbReference type="Google" id="ProtNLM"/>
    </source>
</evidence>
<proteinExistence type="predicted"/>
<name>A0A2A2AMS4_9BURK</name>
<gene>
    <name evidence="3" type="ORF">CK623_12030</name>
</gene>
<evidence type="ECO:0000256" key="1">
    <source>
        <dbReference type="ARBA" id="ARBA00022729"/>
    </source>
</evidence>
<dbReference type="Proteomes" id="UP000218644">
    <property type="component" value="Unassembled WGS sequence"/>
</dbReference>
<dbReference type="PANTHER" id="PTHR33376:SF15">
    <property type="entry name" value="BLL6794 PROTEIN"/>
    <property type="match status" value="1"/>
</dbReference>
<evidence type="ECO:0000313" key="3">
    <source>
        <dbReference type="EMBL" id="PAT39014.1"/>
    </source>
</evidence>
<evidence type="ECO:0000313" key="4">
    <source>
        <dbReference type="Proteomes" id="UP000218644"/>
    </source>
</evidence>
<keyword evidence="1 2" id="KW-0732">Signal</keyword>
<dbReference type="NCBIfam" id="NF037995">
    <property type="entry name" value="TRAP_S1"/>
    <property type="match status" value="1"/>
</dbReference>
<feature type="chain" id="PRO_5012606853" description="C4-dicarboxylate ABC transporter substrate-binding protein" evidence="2">
    <location>
        <begin position="26"/>
        <end position="339"/>
    </location>
</feature>
<sequence>MEKTMKMALKTLALSLSLACGVALAQNKPVTFKFANFAGPTAYLTQGMYEPLAKDIEKDSQGTLKIKIYSGASLAKADEVFDAVRRGLVDMGWGVTGYMPGRFKAADIPEIPFQARTIKEASTGIWRLHEAGLMDGFEDVKVFALVSSGILTAHSTEKIESLDDLKGQRIRAAGPLASASVEALGIIPVGLPVTQTAENLSKKILRGSLNDWNALYTWQVLDFVPWHIDAPMGSGTVFLVINKRSFDKLPEAAKSALEKHGGANFIDRWSSGLENENQRLRKMLEDNPAHTIIAPSDADIERWSKMVQPVIDHWTGSIENGPKIWQVYSDAIQEVRKAE</sequence>
<accession>A0A2A2AMS4</accession>
<dbReference type="InterPro" id="IPR038404">
    <property type="entry name" value="TRAP_DctP_sf"/>
</dbReference>
<evidence type="ECO:0000256" key="2">
    <source>
        <dbReference type="SAM" id="SignalP"/>
    </source>
</evidence>
<dbReference type="PANTHER" id="PTHR33376">
    <property type="match status" value="1"/>
</dbReference>
<dbReference type="EMBL" id="NSJD01000025">
    <property type="protein sequence ID" value="PAT39014.1"/>
    <property type="molecule type" value="Genomic_DNA"/>
</dbReference>
<dbReference type="Gene3D" id="3.40.190.170">
    <property type="entry name" value="Bacterial extracellular solute-binding protein, family 7"/>
    <property type="match status" value="1"/>
</dbReference>
<reference evidence="3 4" key="1">
    <citation type="submission" date="2017-08" db="EMBL/GenBank/DDBJ databases">
        <title>WGS of Clinical strains of the CDC Group NO-1 linked to zoonotic infections in humans.</title>
        <authorList>
            <person name="Bernier A.-M."/>
            <person name="Bernard K."/>
        </authorList>
    </citation>
    <scope>NUCLEOTIDE SEQUENCE [LARGE SCALE GENOMIC DNA]</scope>
    <source>
        <strain evidence="3 4">NML79-0751</strain>
    </source>
</reference>
<dbReference type="InterPro" id="IPR018389">
    <property type="entry name" value="DctP_fam"/>
</dbReference>
<dbReference type="GO" id="GO:0055085">
    <property type="term" value="P:transmembrane transport"/>
    <property type="evidence" value="ECO:0007669"/>
    <property type="project" value="InterPro"/>
</dbReference>
<feature type="signal peptide" evidence="2">
    <location>
        <begin position="1"/>
        <end position="25"/>
    </location>
</feature>
<dbReference type="AlphaFoldDB" id="A0A2A2AMS4"/>